<keyword evidence="8" id="KW-0862">Zinc</keyword>
<dbReference type="GO" id="GO:0018189">
    <property type="term" value="P:pyrroloquinoline quinone biosynthetic process"/>
    <property type="evidence" value="ECO:0007669"/>
    <property type="project" value="UniProtKB-UniPathway"/>
</dbReference>
<dbReference type="InterPro" id="IPR054733">
    <property type="entry name" value="PqqF_C_3"/>
</dbReference>
<dbReference type="PANTHER" id="PTHR43690">
    <property type="entry name" value="NARDILYSIN"/>
    <property type="match status" value="1"/>
</dbReference>
<comment type="function">
    <text evidence="11">Required for coenzyme pyrroloquinoline quinone (PQQ) biosynthesis. It is thought that this protein is a protease that cleaves peptides bond in a small peptide (gene pqqA), providing the glutamate and tyrosine residues which are necessary for the synthesis of PQQ.</text>
</comment>
<dbReference type="PROSITE" id="PS00143">
    <property type="entry name" value="INSULINASE"/>
    <property type="match status" value="1"/>
</dbReference>
<dbReference type="InterPro" id="IPR054734">
    <property type="entry name" value="PqqF-like_C_4"/>
</dbReference>
<dbReference type="PATRIC" id="fig|1042209.11.peg.5495"/>
<feature type="domain" description="Coenzyme PQQ synthesis protein F C-terminal lobe" evidence="16">
    <location>
        <begin position="464"/>
        <end position="595"/>
    </location>
</feature>
<dbReference type="eggNOG" id="COG1025">
    <property type="taxonomic scope" value="Bacteria"/>
</dbReference>
<organism evidence="18 19">
    <name type="scientific">Pseudomonas fluorescens HK44</name>
    <dbReference type="NCBI Taxonomy" id="1042209"/>
    <lineage>
        <taxon>Bacteria</taxon>
        <taxon>Pseudomonadati</taxon>
        <taxon>Pseudomonadota</taxon>
        <taxon>Gammaproteobacteria</taxon>
        <taxon>Pseudomonadales</taxon>
        <taxon>Pseudomonadaceae</taxon>
        <taxon>Pseudomonas</taxon>
    </lineage>
</organism>
<dbReference type="InterPro" id="IPR001431">
    <property type="entry name" value="Pept_M16_Zn_BS"/>
</dbReference>
<evidence type="ECO:0000256" key="1">
    <source>
        <dbReference type="ARBA" id="ARBA00001947"/>
    </source>
</evidence>
<evidence type="ECO:0000313" key="18">
    <source>
        <dbReference type="EMBL" id="EXF92165.1"/>
    </source>
</evidence>
<keyword evidence="9" id="KW-0884">PQQ biosynthesis</keyword>
<dbReference type="RefSeq" id="WP_019693946.1">
    <property type="nucleotide sequence ID" value="NZ_AFOY02000019.1"/>
</dbReference>
<dbReference type="Proteomes" id="UP000022611">
    <property type="component" value="Unassembled WGS sequence"/>
</dbReference>
<dbReference type="HOGENOM" id="CLU_021089_0_0_6"/>
<evidence type="ECO:0000313" key="19">
    <source>
        <dbReference type="Proteomes" id="UP000022611"/>
    </source>
</evidence>
<reference evidence="18 19" key="1">
    <citation type="journal article" date="2011" name="J. Bacteriol.">
        <title>Draft genome sequence of the polycyclic aromatic hydrocarbon-degrading, genetically engineered bioluminescent bioreporter Pseudomonas fluorescens HK44.</title>
        <authorList>
            <person name="Chauhan A."/>
            <person name="Layton A.C."/>
            <person name="Williams D.E."/>
            <person name="Smartt A.E."/>
            <person name="Ripp S."/>
            <person name="Karpinets T.V."/>
            <person name="Brown S.D."/>
            <person name="Sayler G.S."/>
        </authorList>
    </citation>
    <scope>NUCLEOTIDE SEQUENCE [LARGE SCALE GENOMIC DNA]</scope>
    <source>
        <strain evidence="18 19">HK44</strain>
    </source>
</reference>
<dbReference type="Pfam" id="PF22456">
    <property type="entry name" value="PqqF-like_C_4"/>
    <property type="match status" value="1"/>
</dbReference>
<evidence type="ECO:0000256" key="8">
    <source>
        <dbReference type="ARBA" id="ARBA00022833"/>
    </source>
</evidence>
<dbReference type="EMBL" id="AFOY02000019">
    <property type="protein sequence ID" value="EXF92165.1"/>
    <property type="molecule type" value="Genomic_DNA"/>
</dbReference>
<dbReference type="InterPro" id="IPR011249">
    <property type="entry name" value="Metalloenz_LuxS/M16"/>
</dbReference>
<keyword evidence="5" id="KW-0645">Protease</keyword>
<dbReference type="InterPro" id="IPR011844">
    <property type="entry name" value="PQQ_synth_PqqF"/>
</dbReference>
<dbReference type="GO" id="GO:0004222">
    <property type="term" value="F:metalloendopeptidase activity"/>
    <property type="evidence" value="ECO:0007669"/>
    <property type="project" value="InterPro"/>
</dbReference>
<evidence type="ECO:0000256" key="11">
    <source>
        <dbReference type="ARBA" id="ARBA00024932"/>
    </source>
</evidence>
<dbReference type="NCBIfam" id="TIGR02110">
    <property type="entry name" value="PQQ_syn_pqqF"/>
    <property type="match status" value="1"/>
</dbReference>
<keyword evidence="6" id="KW-0479">Metal-binding</keyword>
<name>A0A010SG95_PSEFL</name>
<dbReference type="GO" id="GO:0006508">
    <property type="term" value="P:proteolysis"/>
    <property type="evidence" value="ECO:0007669"/>
    <property type="project" value="UniProtKB-KW"/>
</dbReference>
<evidence type="ECO:0000256" key="4">
    <source>
        <dbReference type="ARBA" id="ARBA00015088"/>
    </source>
</evidence>
<dbReference type="Gene3D" id="3.30.830.10">
    <property type="entry name" value="Metalloenzyme, LuxS/M16 peptidase-like"/>
    <property type="match status" value="2"/>
</dbReference>
<evidence type="ECO:0000259" key="15">
    <source>
        <dbReference type="Pfam" id="PF05193"/>
    </source>
</evidence>
<keyword evidence="7" id="KW-0378">Hydrolase</keyword>
<dbReference type="Pfam" id="PF05193">
    <property type="entry name" value="Peptidase_M16_C"/>
    <property type="match status" value="1"/>
</dbReference>
<evidence type="ECO:0000256" key="7">
    <source>
        <dbReference type="ARBA" id="ARBA00022801"/>
    </source>
</evidence>
<evidence type="ECO:0000256" key="6">
    <source>
        <dbReference type="ARBA" id="ARBA00022723"/>
    </source>
</evidence>
<evidence type="ECO:0000259" key="14">
    <source>
        <dbReference type="Pfam" id="PF00675"/>
    </source>
</evidence>
<dbReference type="SUPFAM" id="SSF63411">
    <property type="entry name" value="LuxS/MPP-like metallohydrolase"/>
    <property type="match status" value="2"/>
</dbReference>
<dbReference type="AlphaFoldDB" id="A0A010SG95"/>
<comment type="cofactor">
    <cofactor evidence="1">
        <name>Zn(2+)</name>
        <dbReference type="ChEBI" id="CHEBI:29105"/>
    </cofactor>
</comment>
<dbReference type="UniPathway" id="UPA00539"/>
<dbReference type="InterPro" id="IPR011765">
    <property type="entry name" value="Pept_M16_N"/>
</dbReference>
<evidence type="ECO:0000259" key="16">
    <source>
        <dbReference type="Pfam" id="PF22455"/>
    </source>
</evidence>
<sequence length="827" mass="90823">MPAPTHLLPHIETLANGLRVSLRHTPGLKRCAAALRVAAGSHDAPLAWPGLAHFLEHLFFLGTERFPANDGLMAYVQRHGGQLNASTRERTTDFFFELPPQAFAGGLERLCDMLAHPRLNPDDQLREREVLEAEFIAWTQDAEAQRQVALFDGLASDHPLRGFHAGNRDSLAVQKPEFQQALSAFYQRFYQTGQITLSLAGPQSVDELRSLAERLSADFAVGEQQPQNAPPALMATANHSYQQADERRLNLLFAFEALPSASREALDFLCTWLNASKPGGVFAELCYRQLIDSLKAVPLYQFAGQALLQVEFNLTASAATQTGTISKLLGDWLSFFAGHADWSELREEYALLQQRKRQASNTLTLARLDGEKLEPELSESGVIALKAILQQMNPTPMDNLDVTWQLPPANPFLRSAEVSAPAGLIRGQTSAHRGLRTFAQDRTRSRRERSPMQFSPALADDSGEAAVCLRWRLDSAPPANLQPTLARSLQDLCDDASQAGVDLSFNETGNQWLLKISGRHEPMPAILEQALLRLTKPAADAWLNTESPAPLIAIRQLLKVLPVHCQGQDAHPTSQPASADDLQHIWASARWDGLAAGLPATSQTALTRTLSRVPGIPDSEMTAPVSIAGQHLWSAVPSNTNENALLLFCPTPTQELADEAVWRLLAQLCQTPFYQRLRVELQLGYAVFSGVRQINGQTGLLFGVQSPNAPVKEILEHIEAFLKQLPELISTLDDAVLINQRQTLAEQLDGNAMPLAQAFELLWQGKLGGHSSDYLFQLQQAVLLLDRTALLDAARRLIHAAGGRRCLATNACPDGTWQPIARSLPGL</sequence>
<evidence type="ECO:0000256" key="5">
    <source>
        <dbReference type="ARBA" id="ARBA00022670"/>
    </source>
</evidence>
<dbReference type="GO" id="GO:0008270">
    <property type="term" value="F:zinc ion binding"/>
    <property type="evidence" value="ECO:0007669"/>
    <property type="project" value="InterPro"/>
</dbReference>
<dbReference type="InterPro" id="IPR050626">
    <property type="entry name" value="Peptidase_M16"/>
</dbReference>
<dbReference type="Pfam" id="PF00675">
    <property type="entry name" value="Peptidase_M16"/>
    <property type="match status" value="1"/>
</dbReference>
<evidence type="ECO:0000256" key="9">
    <source>
        <dbReference type="ARBA" id="ARBA00022905"/>
    </source>
</evidence>
<feature type="domain" description="Peptidase M16 N-terminal" evidence="14">
    <location>
        <begin position="19"/>
        <end position="142"/>
    </location>
</feature>
<evidence type="ECO:0000256" key="13">
    <source>
        <dbReference type="RuleBase" id="RU004447"/>
    </source>
</evidence>
<dbReference type="PANTHER" id="PTHR43690:SF18">
    <property type="entry name" value="INSULIN-DEGRADING ENZYME-RELATED"/>
    <property type="match status" value="1"/>
</dbReference>
<gene>
    <name evidence="18" type="ORF">HK44_015325</name>
</gene>
<keyword evidence="10" id="KW-0482">Metalloprotease</keyword>
<dbReference type="OrthoDB" id="9811314at2"/>
<accession>A0A010SG95</accession>
<evidence type="ECO:0000256" key="3">
    <source>
        <dbReference type="ARBA" id="ARBA00007261"/>
    </source>
</evidence>
<comment type="similarity">
    <text evidence="3 13">Belongs to the peptidase M16 family.</text>
</comment>
<protein>
    <recommendedName>
        <fullName evidence="4">Coenzyme PQQ synthesis protein F</fullName>
    </recommendedName>
    <alternativeName>
        <fullName evidence="12">Pyrroloquinoline quinone biosynthesis protein F</fullName>
    </alternativeName>
</protein>
<dbReference type="Pfam" id="PF22455">
    <property type="entry name" value="PqqF_C_3"/>
    <property type="match status" value="1"/>
</dbReference>
<comment type="pathway">
    <text evidence="2">Cofactor biosynthesis; pyrroloquinoline quinone biosynthesis.</text>
</comment>
<comment type="caution">
    <text evidence="18">The sequence shown here is derived from an EMBL/GenBank/DDBJ whole genome shotgun (WGS) entry which is preliminary data.</text>
</comment>
<dbReference type="InterPro" id="IPR007863">
    <property type="entry name" value="Peptidase_M16_C"/>
</dbReference>
<feature type="domain" description="Peptidase M16 C-terminal" evidence="15">
    <location>
        <begin position="180"/>
        <end position="317"/>
    </location>
</feature>
<evidence type="ECO:0000256" key="12">
    <source>
        <dbReference type="ARBA" id="ARBA00030977"/>
    </source>
</evidence>
<feature type="domain" description="Coenzyme PQQ synthesis protein F-like C-terminal lobe" evidence="17">
    <location>
        <begin position="664"/>
        <end position="763"/>
    </location>
</feature>
<dbReference type="GO" id="GO:0005737">
    <property type="term" value="C:cytoplasm"/>
    <property type="evidence" value="ECO:0007669"/>
    <property type="project" value="UniProtKB-ARBA"/>
</dbReference>
<proteinExistence type="inferred from homology"/>
<evidence type="ECO:0000256" key="10">
    <source>
        <dbReference type="ARBA" id="ARBA00023049"/>
    </source>
</evidence>
<evidence type="ECO:0000256" key="2">
    <source>
        <dbReference type="ARBA" id="ARBA00004886"/>
    </source>
</evidence>
<evidence type="ECO:0000259" key="17">
    <source>
        <dbReference type="Pfam" id="PF22456"/>
    </source>
</evidence>